<gene>
    <name evidence="3" type="ORF">UFOPK2996_00525</name>
    <name evidence="4" type="ORF">UFOPK3974_00572</name>
</gene>
<proteinExistence type="predicted"/>
<dbReference type="EMBL" id="CAFBOR010000059">
    <property type="protein sequence ID" value="CAB4984660.1"/>
    <property type="molecule type" value="Genomic_DNA"/>
</dbReference>
<keyword evidence="2" id="KW-0812">Transmembrane</keyword>
<keyword evidence="2" id="KW-0472">Membrane</keyword>
<reference evidence="4" key="1">
    <citation type="submission" date="2020-05" db="EMBL/GenBank/DDBJ databases">
        <authorList>
            <person name="Chiriac C."/>
            <person name="Salcher M."/>
            <person name="Ghai R."/>
            <person name="Kavagutti S V."/>
        </authorList>
    </citation>
    <scope>NUCLEOTIDE SEQUENCE</scope>
</reference>
<protein>
    <submittedName>
        <fullName evidence="4">Unannotated protein</fullName>
    </submittedName>
</protein>
<sequence length="158" mass="15754">MEPISRDDSGAPGKSGRSKKARRRKISIAAAVVVVIAIGIAAVVSNGGGNSSRSGSLTSDAIATTCGPSNDPATQNIGSIGKVTWPVGSNTGIVSATFKFTGAQFDSTPALVATLSGVATTVNGKQVFSASSGFLTASVTVDLYTQAGELVRTTSANC</sequence>
<dbReference type="AlphaFoldDB" id="A0A6J7MU69"/>
<evidence type="ECO:0000313" key="4">
    <source>
        <dbReference type="EMBL" id="CAB4984660.1"/>
    </source>
</evidence>
<evidence type="ECO:0000256" key="1">
    <source>
        <dbReference type="SAM" id="MobiDB-lite"/>
    </source>
</evidence>
<feature type="region of interest" description="Disordered" evidence="1">
    <location>
        <begin position="1"/>
        <end position="21"/>
    </location>
</feature>
<dbReference type="EMBL" id="CAFAAH010000050">
    <property type="protein sequence ID" value="CAB4791839.1"/>
    <property type="molecule type" value="Genomic_DNA"/>
</dbReference>
<evidence type="ECO:0000313" key="3">
    <source>
        <dbReference type="EMBL" id="CAB4791839.1"/>
    </source>
</evidence>
<accession>A0A6J7MU69</accession>
<organism evidence="4">
    <name type="scientific">freshwater metagenome</name>
    <dbReference type="NCBI Taxonomy" id="449393"/>
    <lineage>
        <taxon>unclassified sequences</taxon>
        <taxon>metagenomes</taxon>
        <taxon>ecological metagenomes</taxon>
    </lineage>
</organism>
<evidence type="ECO:0000256" key="2">
    <source>
        <dbReference type="SAM" id="Phobius"/>
    </source>
</evidence>
<keyword evidence="2" id="KW-1133">Transmembrane helix</keyword>
<feature type="transmembrane region" description="Helical" evidence="2">
    <location>
        <begin position="26"/>
        <end position="44"/>
    </location>
</feature>
<name>A0A6J7MU69_9ZZZZ</name>